<dbReference type="Gene3D" id="3.40.630.30">
    <property type="match status" value="1"/>
</dbReference>
<dbReference type="EMBL" id="CAJNOU010003251">
    <property type="protein sequence ID" value="CAF1379673.1"/>
    <property type="molecule type" value="Genomic_DNA"/>
</dbReference>
<dbReference type="EMBL" id="CAJOBE010012893">
    <property type="protein sequence ID" value="CAF4156590.1"/>
    <property type="molecule type" value="Genomic_DNA"/>
</dbReference>
<dbReference type="AlphaFoldDB" id="A0A819YP61"/>
<gene>
    <name evidence="2" type="ORF">FNK824_LOCUS33967</name>
    <name evidence="1" type="ORF">SEV965_LOCUS30348</name>
</gene>
<accession>A0A819YP61</accession>
<sequence>MIDVLDQKLSFLIQHRPTNDIVAVITDTDLYLHCKKHPYDVFSPPSDPVQDLYAEMLNKFVYYDFDKELKPNMVLKISAGATRSDHTGKGLAVKLRANLCNYARDTQGLQYAFVQTDHSATRHIYV</sequence>
<evidence type="ECO:0000313" key="1">
    <source>
        <dbReference type="EMBL" id="CAF1379673.1"/>
    </source>
</evidence>
<comment type="caution">
    <text evidence="2">The sequence shown here is derived from an EMBL/GenBank/DDBJ whole genome shotgun (WGS) entry which is preliminary data.</text>
</comment>
<name>A0A819YP61_9BILA</name>
<dbReference type="SUPFAM" id="SSF55729">
    <property type="entry name" value="Acyl-CoA N-acyltransferases (Nat)"/>
    <property type="match status" value="1"/>
</dbReference>
<dbReference type="Proteomes" id="UP000663889">
    <property type="component" value="Unassembled WGS sequence"/>
</dbReference>
<organism evidence="2 3">
    <name type="scientific">Rotaria sordida</name>
    <dbReference type="NCBI Taxonomy" id="392033"/>
    <lineage>
        <taxon>Eukaryota</taxon>
        <taxon>Metazoa</taxon>
        <taxon>Spiralia</taxon>
        <taxon>Gnathifera</taxon>
        <taxon>Rotifera</taxon>
        <taxon>Eurotatoria</taxon>
        <taxon>Bdelloidea</taxon>
        <taxon>Philodinida</taxon>
        <taxon>Philodinidae</taxon>
        <taxon>Rotaria</taxon>
    </lineage>
</organism>
<reference evidence="2" key="1">
    <citation type="submission" date="2021-02" db="EMBL/GenBank/DDBJ databases">
        <authorList>
            <person name="Nowell W R."/>
        </authorList>
    </citation>
    <scope>NUCLEOTIDE SEQUENCE</scope>
</reference>
<protein>
    <submittedName>
        <fullName evidence="2">Uncharacterized protein</fullName>
    </submittedName>
</protein>
<proteinExistence type="predicted"/>
<evidence type="ECO:0000313" key="3">
    <source>
        <dbReference type="Proteomes" id="UP000663874"/>
    </source>
</evidence>
<dbReference type="InterPro" id="IPR016181">
    <property type="entry name" value="Acyl_CoA_acyltransferase"/>
</dbReference>
<dbReference type="Proteomes" id="UP000663874">
    <property type="component" value="Unassembled WGS sequence"/>
</dbReference>
<evidence type="ECO:0000313" key="2">
    <source>
        <dbReference type="EMBL" id="CAF4156590.1"/>
    </source>
</evidence>